<dbReference type="InterPro" id="IPR004360">
    <property type="entry name" value="Glyas_Fos-R_dOase_dom"/>
</dbReference>
<dbReference type="OrthoDB" id="66829at2"/>
<dbReference type="STRING" id="288992.SAMN04488522_101292"/>
<dbReference type="Pfam" id="PF00903">
    <property type="entry name" value="Glyoxalase"/>
    <property type="match status" value="1"/>
</dbReference>
<dbReference type="Proteomes" id="UP000184287">
    <property type="component" value="Unassembled WGS sequence"/>
</dbReference>
<dbReference type="SUPFAM" id="SSF54593">
    <property type="entry name" value="Glyoxalase/Bleomycin resistance protein/Dihydroxybiphenyl dioxygenase"/>
    <property type="match status" value="1"/>
</dbReference>
<evidence type="ECO:0000313" key="2">
    <source>
        <dbReference type="EMBL" id="SHE47098.1"/>
    </source>
</evidence>
<gene>
    <name evidence="2" type="ORF">SAMN04488522_101292</name>
</gene>
<dbReference type="InterPro" id="IPR037523">
    <property type="entry name" value="VOC_core"/>
</dbReference>
<evidence type="ECO:0000259" key="1">
    <source>
        <dbReference type="PROSITE" id="PS51819"/>
    </source>
</evidence>
<dbReference type="EMBL" id="FQUQ01000001">
    <property type="protein sequence ID" value="SHE47098.1"/>
    <property type="molecule type" value="Genomic_DNA"/>
</dbReference>
<evidence type="ECO:0000313" key="3">
    <source>
        <dbReference type="Proteomes" id="UP000184287"/>
    </source>
</evidence>
<proteinExistence type="predicted"/>
<organism evidence="2 3">
    <name type="scientific">Pedobacter caeni</name>
    <dbReference type="NCBI Taxonomy" id="288992"/>
    <lineage>
        <taxon>Bacteria</taxon>
        <taxon>Pseudomonadati</taxon>
        <taxon>Bacteroidota</taxon>
        <taxon>Sphingobacteriia</taxon>
        <taxon>Sphingobacteriales</taxon>
        <taxon>Sphingobacteriaceae</taxon>
        <taxon>Pedobacter</taxon>
    </lineage>
</organism>
<dbReference type="RefSeq" id="WP_073226471.1">
    <property type="nucleotide sequence ID" value="NZ_FQUQ01000001.1"/>
</dbReference>
<dbReference type="InterPro" id="IPR029068">
    <property type="entry name" value="Glyas_Bleomycin-R_OHBP_Dase"/>
</dbReference>
<keyword evidence="3" id="KW-1185">Reference proteome</keyword>
<protein>
    <recommendedName>
        <fullName evidence="1">VOC domain-containing protein</fullName>
    </recommendedName>
</protein>
<accession>A0A1M4TRQ7</accession>
<name>A0A1M4TRQ7_9SPHI</name>
<dbReference type="Gene3D" id="3.10.180.10">
    <property type="entry name" value="2,3-Dihydroxybiphenyl 1,2-Dioxygenase, domain 1"/>
    <property type="match status" value="1"/>
</dbReference>
<sequence>MVKRIVANIHTENIAKAEVFYKHILGLDILMDHGWITTYGNNQNMDVQISFASGGGSGTLTPDLSIEVDNFEETLNRTKEAGFVIDYGPVVESWGVKRFFVRDPFGKLVNILCHV</sequence>
<feature type="domain" description="VOC" evidence="1">
    <location>
        <begin position="1"/>
        <end position="114"/>
    </location>
</feature>
<dbReference type="AlphaFoldDB" id="A0A1M4TRQ7"/>
<reference evidence="3" key="1">
    <citation type="submission" date="2016-11" db="EMBL/GenBank/DDBJ databases">
        <authorList>
            <person name="Varghese N."/>
            <person name="Submissions S."/>
        </authorList>
    </citation>
    <scope>NUCLEOTIDE SEQUENCE [LARGE SCALE GENOMIC DNA]</scope>
    <source>
        <strain evidence="3">DSM 16990</strain>
    </source>
</reference>
<dbReference type="PROSITE" id="PS51819">
    <property type="entry name" value="VOC"/>
    <property type="match status" value="1"/>
</dbReference>